<keyword evidence="4" id="KW-0488">Methylation</keyword>
<dbReference type="InterPro" id="IPR002416">
    <property type="entry name" value="T2SS_protein-GspH"/>
</dbReference>
<reference evidence="12 13" key="1">
    <citation type="submission" date="2006-03" db="EMBL/GenBank/DDBJ databases">
        <title>Complete sequence of Shewanella denitrificans OS217.</title>
        <authorList>
            <consortium name="US DOE Joint Genome Institute"/>
            <person name="Copeland A."/>
            <person name="Lucas S."/>
            <person name="Lapidus A."/>
            <person name="Barry K."/>
            <person name="Detter J.C."/>
            <person name="Glavina del Rio T."/>
            <person name="Hammon N."/>
            <person name="Israni S."/>
            <person name="Dalin E."/>
            <person name="Tice H."/>
            <person name="Pitluck S."/>
            <person name="Brettin T."/>
            <person name="Bruce D."/>
            <person name="Han C."/>
            <person name="Tapia R."/>
            <person name="Gilna P."/>
            <person name="Kiss H."/>
            <person name="Schmutz J."/>
            <person name="Larimer F."/>
            <person name="Land M."/>
            <person name="Hauser L."/>
            <person name="Kyrpides N."/>
            <person name="Lykidis A."/>
            <person name="Richardson P."/>
        </authorList>
    </citation>
    <scope>NUCLEOTIDE SEQUENCE [LARGE SCALE GENOMIC DNA]</scope>
    <source>
        <strain evidence="13">OS217 / ATCC BAA-1090 / DSM 15013</strain>
    </source>
</reference>
<evidence type="ECO:0000256" key="3">
    <source>
        <dbReference type="ARBA" id="ARBA00022475"/>
    </source>
</evidence>
<dbReference type="SUPFAM" id="SSF54523">
    <property type="entry name" value="Pili subunits"/>
    <property type="match status" value="1"/>
</dbReference>
<name>Q12T04_SHEDO</name>
<keyword evidence="8" id="KW-0472">Membrane</keyword>
<dbReference type="EMBL" id="CP000302">
    <property type="protein sequence ID" value="ABE53422.1"/>
    <property type="molecule type" value="Genomic_DNA"/>
</dbReference>
<evidence type="ECO:0000256" key="9">
    <source>
        <dbReference type="ARBA" id="ARBA00025772"/>
    </source>
</evidence>
<evidence type="ECO:0000256" key="1">
    <source>
        <dbReference type="ARBA" id="ARBA00004377"/>
    </source>
</evidence>
<dbReference type="InterPro" id="IPR049875">
    <property type="entry name" value="TypeII_GspH"/>
</dbReference>
<keyword evidence="5" id="KW-0997">Cell inner membrane</keyword>
<gene>
    <name evidence="12" type="ordered locus">Sden_0125</name>
</gene>
<dbReference type="GO" id="GO:0015627">
    <property type="term" value="C:type II protein secretion system complex"/>
    <property type="evidence" value="ECO:0007669"/>
    <property type="project" value="InterPro"/>
</dbReference>
<dbReference type="PROSITE" id="PS00409">
    <property type="entry name" value="PROKAR_NTER_METHYL"/>
    <property type="match status" value="1"/>
</dbReference>
<dbReference type="Proteomes" id="UP000001982">
    <property type="component" value="Chromosome"/>
</dbReference>
<dbReference type="OrthoDB" id="6076129at2"/>
<dbReference type="NCBIfam" id="TIGR02532">
    <property type="entry name" value="IV_pilin_GFxxxE"/>
    <property type="match status" value="1"/>
</dbReference>
<dbReference type="HOGENOM" id="CLU_111963_0_0_6"/>
<dbReference type="RefSeq" id="WP_011494591.1">
    <property type="nucleotide sequence ID" value="NC_007954.1"/>
</dbReference>
<dbReference type="Pfam" id="PF07963">
    <property type="entry name" value="N_methyl"/>
    <property type="match status" value="1"/>
</dbReference>
<dbReference type="NCBIfam" id="TIGR01708">
    <property type="entry name" value="typeII_sec_gspH"/>
    <property type="match status" value="1"/>
</dbReference>
<evidence type="ECO:0000256" key="6">
    <source>
        <dbReference type="ARBA" id="ARBA00022692"/>
    </source>
</evidence>
<evidence type="ECO:0000256" key="8">
    <source>
        <dbReference type="ARBA" id="ARBA00023136"/>
    </source>
</evidence>
<evidence type="ECO:0000256" key="2">
    <source>
        <dbReference type="ARBA" id="ARBA00021549"/>
    </source>
</evidence>
<keyword evidence="7" id="KW-1133">Transmembrane helix</keyword>
<keyword evidence="13" id="KW-1185">Reference proteome</keyword>
<dbReference type="STRING" id="318161.Sden_0125"/>
<organism evidence="12 13">
    <name type="scientific">Shewanella denitrificans (strain OS217 / ATCC BAA-1090 / DSM 15013)</name>
    <dbReference type="NCBI Taxonomy" id="318161"/>
    <lineage>
        <taxon>Bacteria</taxon>
        <taxon>Pseudomonadati</taxon>
        <taxon>Pseudomonadota</taxon>
        <taxon>Gammaproteobacteria</taxon>
        <taxon>Alteromonadales</taxon>
        <taxon>Shewanellaceae</taxon>
        <taxon>Shewanella</taxon>
    </lineage>
</organism>
<proteinExistence type="inferred from homology"/>
<dbReference type="GO" id="GO:0015628">
    <property type="term" value="P:protein secretion by the type II secretion system"/>
    <property type="evidence" value="ECO:0007669"/>
    <property type="project" value="InterPro"/>
</dbReference>
<feature type="domain" description="General secretion pathway GspH" evidence="11">
    <location>
        <begin position="44"/>
        <end position="172"/>
    </location>
</feature>
<dbReference type="eggNOG" id="COG2165">
    <property type="taxonomic scope" value="Bacteria"/>
</dbReference>
<dbReference type="AlphaFoldDB" id="Q12T04"/>
<evidence type="ECO:0000256" key="5">
    <source>
        <dbReference type="ARBA" id="ARBA00022519"/>
    </source>
</evidence>
<keyword evidence="6" id="KW-0812">Transmembrane</keyword>
<evidence type="ECO:0000259" key="11">
    <source>
        <dbReference type="Pfam" id="PF12019"/>
    </source>
</evidence>
<dbReference type="InterPro" id="IPR012902">
    <property type="entry name" value="N_methyl_site"/>
</dbReference>
<dbReference type="KEGG" id="sdn:Sden_0125"/>
<comment type="subcellular location">
    <subcellularLocation>
        <location evidence="1">Cell inner membrane</location>
        <topology evidence="1">Single-pass membrane protein</topology>
    </subcellularLocation>
</comment>
<keyword evidence="3" id="KW-1003">Cell membrane</keyword>
<dbReference type="InterPro" id="IPR022346">
    <property type="entry name" value="T2SS_GspH"/>
</dbReference>
<evidence type="ECO:0000256" key="7">
    <source>
        <dbReference type="ARBA" id="ARBA00022989"/>
    </source>
</evidence>
<accession>Q12T04</accession>
<evidence type="ECO:0000313" key="13">
    <source>
        <dbReference type="Proteomes" id="UP000001982"/>
    </source>
</evidence>
<evidence type="ECO:0000256" key="10">
    <source>
        <dbReference type="ARBA" id="ARBA00030775"/>
    </source>
</evidence>
<comment type="similarity">
    <text evidence="9">Belongs to the GSP H family.</text>
</comment>
<evidence type="ECO:0000313" key="12">
    <source>
        <dbReference type="EMBL" id="ABE53422.1"/>
    </source>
</evidence>
<dbReference type="GO" id="GO:0005886">
    <property type="term" value="C:plasma membrane"/>
    <property type="evidence" value="ECO:0007669"/>
    <property type="project" value="UniProtKB-SubCell"/>
</dbReference>
<sequence>MQHSRQRGFTLLEVLLVALLMGLTAAAVTMTMGDAGPEKELKRAAQQFIAATEVVLDETVLSGQFVGIVVEENSYEFVYYKEEKWLPIEDDRLLALRQLPEFVTLDLTIDGLPLVQEDELEDESWFDEPFIEAETELTKTQRQRPDPQILLFPSGEITAFELRVSAKNDKLEVVDVFISGDAMGRLHLGRADETY</sequence>
<dbReference type="Pfam" id="PF12019">
    <property type="entry name" value="GspH"/>
    <property type="match status" value="1"/>
</dbReference>
<dbReference type="PRINTS" id="PR00885">
    <property type="entry name" value="BCTERIALGSPH"/>
</dbReference>
<protein>
    <recommendedName>
        <fullName evidence="2">Type II secretion system protein H</fullName>
    </recommendedName>
    <alternativeName>
        <fullName evidence="10">General secretion pathway protein H</fullName>
    </alternativeName>
</protein>
<evidence type="ECO:0000256" key="4">
    <source>
        <dbReference type="ARBA" id="ARBA00022481"/>
    </source>
</evidence>
<dbReference type="Gene3D" id="3.55.40.10">
    <property type="entry name" value="minor pseudopilin epsh domain"/>
    <property type="match status" value="1"/>
</dbReference>
<dbReference type="InterPro" id="IPR045584">
    <property type="entry name" value="Pilin-like"/>
</dbReference>